<gene>
    <name evidence="2" type="ORF">WUBG_15637</name>
</gene>
<keyword evidence="1" id="KW-0472">Membrane</keyword>
<accession>J9AH48</accession>
<organism evidence="2 3">
    <name type="scientific">Wuchereria bancrofti</name>
    <dbReference type="NCBI Taxonomy" id="6293"/>
    <lineage>
        <taxon>Eukaryota</taxon>
        <taxon>Metazoa</taxon>
        <taxon>Ecdysozoa</taxon>
        <taxon>Nematoda</taxon>
        <taxon>Chromadorea</taxon>
        <taxon>Rhabditida</taxon>
        <taxon>Spirurina</taxon>
        <taxon>Spiruromorpha</taxon>
        <taxon>Filarioidea</taxon>
        <taxon>Onchocercidae</taxon>
        <taxon>Wuchereria</taxon>
    </lineage>
</organism>
<proteinExistence type="predicted"/>
<feature type="non-terminal residue" evidence="2">
    <location>
        <position position="173"/>
    </location>
</feature>
<comment type="caution">
    <text evidence="2">The sequence shown here is derived from an EMBL/GenBank/DDBJ whole genome shotgun (WGS) entry which is preliminary data.</text>
</comment>
<evidence type="ECO:0000313" key="2">
    <source>
        <dbReference type="EMBL" id="EJW73455.1"/>
    </source>
</evidence>
<evidence type="ECO:0000313" key="3">
    <source>
        <dbReference type="Proteomes" id="UP000004810"/>
    </source>
</evidence>
<dbReference type="EMBL" id="ADBV01014030">
    <property type="protein sequence ID" value="EJW73455.1"/>
    <property type="molecule type" value="Genomic_DNA"/>
</dbReference>
<sequence>MLKDIDRIDKNHLQLTLVFSGFSDEADIIYEAYAIPCDEFCSPNSCSKVNSIKSQQIKIKNRIRKRRSVMTQSESRLFELSEDIYAIKSSNKLKLKQKSWKIKIESNDIRPKPVVTLYEQSLTDVSDSAEGKRTTINQLVCITEDVKCLIVLALFLQALVLVVIIAVIYTIIQ</sequence>
<reference evidence="3" key="1">
    <citation type="submission" date="2012-08" db="EMBL/GenBank/DDBJ databases">
        <title>The Genome Sequence of Wuchereria bancrofti.</title>
        <authorList>
            <person name="Nutman T.B."/>
            <person name="Fink D.L."/>
            <person name="Russ C."/>
            <person name="Young S."/>
            <person name="Zeng Q."/>
            <person name="Koehrsen M."/>
            <person name="Alvarado L."/>
            <person name="Berlin A."/>
            <person name="Chapman S.B."/>
            <person name="Chen Z."/>
            <person name="Freedman E."/>
            <person name="Gellesch M."/>
            <person name="Goldberg J."/>
            <person name="Griggs A."/>
            <person name="Gujja S."/>
            <person name="Heilman E.R."/>
            <person name="Heiman D."/>
            <person name="Hepburn T."/>
            <person name="Howarth C."/>
            <person name="Jen D."/>
            <person name="Larson L."/>
            <person name="Lewis B."/>
            <person name="Mehta T."/>
            <person name="Park D."/>
            <person name="Pearson M."/>
            <person name="Roberts A."/>
            <person name="Saif S."/>
            <person name="Shea T."/>
            <person name="Shenoy N."/>
            <person name="Sisk P."/>
            <person name="Stolte C."/>
            <person name="Sykes S."/>
            <person name="Walk T."/>
            <person name="White J."/>
            <person name="Yandava C."/>
            <person name="Haas B."/>
            <person name="Henn M.R."/>
            <person name="Nusbaum C."/>
            <person name="Birren B."/>
        </authorList>
    </citation>
    <scope>NUCLEOTIDE SEQUENCE [LARGE SCALE GENOMIC DNA]</scope>
    <source>
        <strain evidence="3">NA</strain>
    </source>
</reference>
<evidence type="ECO:0008006" key="4">
    <source>
        <dbReference type="Google" id="ProtNLM"/>
    </source>
</evidence>
<dbReference type="Proteomes" id="UP000004810">
    <property type="component" value="Unassembled WGS sequence"/>
</dbReference>
<evidence type="ECO:0000256" key="1">
    <source>
        <dbReference type="SAM" id="Phobius"/>
    </source>
</evidence>
<protein>
    <recommendedName>
        <fullName evidence="4">ZP domain-containing protein</fullName>
    </recommendedName>
</protein>
<keyword evidence="1" id="KW-0812">Transmembrane</keyword>
<dbReference type="AlphaFoldDB" id="J9AH48"/>
<feature type="transmembrane region" description="Helical" evidence="1">
    <location>
        <begin position="149"/>
        <end position="172"/>
    </location>
</feature>
<keyword evidence="1" id="KW-1133">Transmembrane helix</keyword>
<name>J9AH48_WUCBA</name>